<evidence type="ECO:0000256" key="1">
    <source>
        <dbReference type="ARBA" id="ARBA00022598"/>
    </source>
</evidence>
<gene>
    <name evidence="6" type="ORF">DF220_08920</name>
</gene>
<dbReference type="InterPro" id="IPR014746">
    <property type="entry name" value="Gln_synth/guanido_kin_cat_dom"/>
</dbReference>
<dbReference type="GO" id="GO:0005524">
    <property type="term" value="F:ATP binding"/>
    <property type="evidence" value="ECO:0007669"/>
    <property type="project" value="UniProtKB-KW"/>
</dbReference>
<keyword evidence="7" id="KW-1185">Reference proteome</keyword>
<dbReference type="PANTHER" id="PTHR36510:SF1">
    <property type="entry name" value="GLUTAMATE--CYSTEINE LIGASE 2-RELATED"/>
    <property type="match status" value="1"/>
</dbReference>
<evidence type="ECO:0000256" key="4">
    <source>
        <dbReference type="ARBA" id="ARBA00048819"/>
    </source>
</evidence>
<dbReference type="GO" id="GO:0042398">
    <property type="term" value="P:modified amino acid biosynthetic process"/>
    <property type="evidence" value="ECO:0007669"/>
    <property type="project" value="InterPro"/>
</dbReference>
<protein>
    <recommendedName>
        <fullName evidence="5">Putative glutamate--cysteine ligase 2</fullName>
        <ecNumber evidence="5">6.3.2.2</ecNumber>
    </recommendedName>
    <alternativeName>
        <fullName evidence="5">Gamma-glutamylcysteine synthetase 2</fullName>
        <shortName evidence="5">GCS 2</shortName>
        <shortName evidence="5">Gamma-GCS 2</shortName>
    </alternativeName>
</protein>
<keyword evidence="3 5" id="KW-0067">ATP-binding</keyword>
<dbReference type="Pfam" id="PF04107">
    <property type="entry name" value="GCS2"/>
    <property type="match status" value="1"/>
</dbReference>
<evidence type="ECO:0000313" key="6">
    <source>
        <dbReference type="EMBL" id="PWB97937.1"/>
    </source>
</evidence>
<dbReference type="AlphaFoldDB" id="A0A2U1T245"/>
<dbReference type="InterPro" id="IPR050141">
    <property type="entry name" value="GCL_type2/YbdK_subfam"/>
</dbReference>
<evidence type="ECO:0000256" key="5">
    <source>
        <dbReference type="HAMAP-Rule" id="MF_01609"/>
    </source>
</evidence>
<comment type="similarity">
    <text evidence="5">Belongs to the glutamate--cysteine ligase type 2 family. YbdK subfamily.</text>
</comment>
<dbReference type="InterPro" id="IPR011793">
    <property type="entry name" value="YbdK"/>
</dbReference>
<dbReference type="NCBIfam" id="TIGR02050">
    <property type="entry name" value="gshA_cyan_rel"/>
    <property type="match status" value="1"/>
</dbReference>
<dbReference type="InterPro" id="IPR006336">
    <property type="entry name" value="GCS2"/>
</dbReference>
<dbReference type="Gene3D" id="3.30.590.20">
    <property type="match status" value="1"/>
</dbReference>
<dbReference type="EC" id="6.3.2.2" evidence="5"/>
<name>A0A2U1T245_9MICO</name>
<sequence>MATFGMEEEYAILDPMTLAPRDEAPAVYRALRVERGESRNIQREFLLSQLERPTPVCETAEAALADLIGFRRRLRDAATSVGVIAASTGTYPLVANPIVLTDKSRYHRVLDEYRHVAKEYFYGGLHVHVGIDDRESGVRAMNALRVWMPVIAALAANSPLWKGEDTGFSSYRIIQLQRWATRGTPPAFVDADDYDRRSARIVGVGGTFDDALIAWNIRLSRKFPTIEVRVGDAQLEAWHSVLVALLIRALVSTALAEEKPADPLHPELIDSALWLAARDGISHRLVHPFTGELEVSRTVVDALLQHTAAALAAEGDAERVTEWIDRLFAEGTGADRQRAAYSAGGLPALAALMRGALAPE</sequence>
<dbReference type="PANTHER" id="PTHR36510">
    <property type="entry name" value="GLUTAMATE--CYSTEINE LIGASE 2-RELATED"/>
    <property type="match status" value="1"/>
</dbReference>
<comment type="catalytic activity">
    <reaction evidence="4 5">
        <text>L-cysteine + L-glutamate + ATP = gamma-L-glutamyl-L-cysteine + ADP + phosphate + H(+)</text>
        <dbReference type="Rhea" id="RHEA:13285"/>
        <dbReference type="ChEBI" id="CHEBI:15378"/>
        <dbReference type="ChEBI" id="CHEBI:29985"/>
        <dbReference type="ChEBI" id="CHEBI:30616"/>
        <dbReference type="ChEBI" id="CHEBI:35235"/>
        <dbReference type="ChEBI" id="CHEBI:43474"/>
        <dbReference type="ChEBI" id="CHEBI:58173"/>
        <dbReference type="ChEBI" id="CHEBI:456216"/>
        <dbReference type="EC" id="6.3.2.2"/>
    </reaction>
</comment>
<evidence type="ECO:0000313" key="7">
    <source>
        <dbReference type="Proteomes" id="UP000244978"/>
    </source>
</evidence>
<proteinExistence type="inferred from homology"/>
<comment type="caution">
    <text evidence="6">The sequence shown here is derived from an EMBL/GenBank/DDBJ whole genome shotgun (WGS) entry which is preliminary data.</text>
</comment>
<keyword evidence="2 5" id="KW-0547">Nucleotide-binding</keyword>
<dbReference type="EMBL" id="QEEX01000001">
    <property type="protein sequence ID" value="PWB97937.1"/>
    <property type="molecule type" value="Genomic_DNA"/>
</dbReference>
<evidence type="ECO:0000256" key="2">
    <source>
        <dbReference type="ARBA" id="ARBA00022741"/>
    </source>
</evidence>
<keyword evidence="1 5" id="KW-0436">Ligase</keyword>
<dbReference type="RefSeq" id="WP_108997766.1">
    <property type="nucleotide sequence ID" value="NZ_QEEX01000001.1"/>
</dbReference>
<dbReference type="HAMAP" id="MF_01609">
    <property type="entry name" value="Glu_cys_ligase_2"/>
    <property type="match status" value="1"/>
</dbReference>
<dbReference type="SUPFAM" id="SSF55931">
    <property type="entry name" value="Glutamine synthetase/guanido kinase"/>
    <property type="match status" value="1"/>
</dbReference>
<accession>A0A2U1T245</accession>
<reference evidence="7" key="1">
    <citation type="submission" date="2018-04" db="EMBL/GenBank/DDBJ databases">
        <authorList>
            <person name="Liu S."/>
            <person name="Wang Z."/>
            <person name="Li J."/>
        </authorList>
    </citation>
    <scope>NUCLEOTIDE SEQUENCE [LARGE SCALE GENOMIC DNA]</scope>
    <source>
        <strain evidence="7">S1194</strain>
    </source>
</reference>
<evidence type="ECO:0000256" key="3">
    <source>
        <dbReference type="ARBA" id="ARBA00022840"/>
    </source>
</evidence>
<dbReference type="Proteomes" id="UP000244978">
    <property type="component" value="Unassembled WGS sequence"/>
</dbReference>
<comment type="function">
    <text evidence="5">ATP-dependent carboxylate-amine ligase which exhibits weak glutamate--cysteine ligase activity.</text>
</comment>
<dbReference type="GO" id="GO:0004357">
    <property type="term" value="F:glutamate-cysteine ligase activity"/>
    <property type="evidence" value="ECO:0007669"/>
    <property type="project" value="UniProtKB-EC"/>
</dbReference>
<organism evidence="6 7">
    <name type="scientific">Homoserinimonas hongtaonis</name>
    <dbReference type="NCBI Taxonomy" id="2079791"/>
    <lineage>
        <taxon>Bacteria</taxon>
        <taxon>Bacillati</taxon>
        <taxon>Actinomycetota</taxon>
        <taxon>Actinomycetes</taxon>
        <taxon>Micrococcales</taxon>
        <taxon>Microbacteriaceae</taxon>
        <taxon>Homoserinimonas</taxon>
    </lineage>
</organism>